<dbReference type="OrthoDB" id="9814523at2"/>
<comment type="similarity">
    <text evidence="2 6">Belongs to the sodium:solute symporter (SSF) (TC 2.A.21) family.</text>
</comment>
<dbReference type="RefSeq" id="WP_074761053.1">
    <property type="nucleotide sequence ID" value="NZ_FNRF01000003.1"/>
</dbReference>
<accession>A0A1H4BYE7</accession>
<feature type="transmembrane region" description="Helical" evidence="7">
    <location>
        <begin position="6"/>
        <end position="26"/>
    </location>
</feature>
<dbReference type="Gene3D" id="1.20.1730.10">
    <property type="entry name" value="Sodium/glucose cotransporter"/>
    <property type="match status" value="1"/>
</dbReference>
<dbReference type="PROSITE" id="PS50283">
    <property type="entry name" value="NA_SOLUT_SYMP_3"/>
    <property type="match status" value="1"/>
</dbReference>
<gene>
    <name evidence="8" type="ORF">SAMN05216462_1677</name>
</gene>
<feature type="transmembrane region" description="Helical" evidence="7">
    <location>
        <begin position="362"/>
        <end position="385"/>
    </location>
</feature>
<dbReference type="InterPro" id="IPR001734">
    <property type="entry name" value="Na/solute_symporter"/>
</dbReference>
<name>A0A1H4BYE7_XYLRU</name>
<evidence type="ECO:0000256" key="2">
    <source>
        <dbReference type="ARBA" id="ARBA00006434"/>
    </source>
</evidence>
<sequence>MEHFTISWVDITIVIAYMSVIVWWGLKNGKSSDSQSYFLGGRGMSWWMVGLSLFAASISSTTLIGQSGDSYATGLAVFNYNLSGVLVMVFFAIFLLPLYLKSHIFTIPEFLEKRFDSRSRYYFSGICIIGNIFLDAAGALYAAALIIKLVYPEADMQTLVIVFALICASYTIPGGLSSAINAELIQAIILILGSIVLTVICFERGGDYFLNLYENHDIMAKLIRPVDDISTPWPGLIVGMPILGLYFWANNQTLVQRVLSSKSIDQGRKGVLLAGFFTMITLFIIAIPGLIARDLFPGLESPDMVYPNMVLKLAPAGLLGVMLAALLSALTSTLSAIFNSASTLFTMDFYAKFVPHASSKQLVVVGKIVSCVIMVIAAIWAPQIGKFGSLLKYYQEMLSYIAPPIVATFLLGVFCKRINGSGAFIGLLFGLGMAVVMLFYKTEIFGHLHFLLIVPFLFVASAVVTYVASLCFAKPYTSKLQDTTFSMHDFRFELATAYTKPWYDNYFNAALILVVCCFVVLYVFA</sequence>
<organism evidence="8 9">
    <name type="scientific">Xylanibacter ruminicola</name>
    <name type="common">Prevotella ruminicola</name>
    <dbReference type="NCBI Taxonomy" id="839"/>
    <lineage>
        <taxon>Bacteria</taxon>
        <taxon>Pseudomonadati</taxon>
        <taxon>Bacteroidota</taxon>
        <taxon>Bacteroidia</taxon>
        <taxon>Bacteroidales</taxon>
        <taxon>Prevotellaceae</taxon>
        <taxon>Xylanibacter</taxon>
    </lineage>
</organism>
<dbReference type="NCBIfam" id="TIGR00813">
    <property type="entry name" value="sss"/>
    <property type="match status" value="1"/>
</dbReference>
<feature type="transmembrane region" description="Helical" evidence="7">
    <location>
        <begin position="77"/>
        <end position="100"/>
    </location>
</feature>
<feature type="transmembrane region" description="Helical" evidence="7">
    <location>
        <begin position="46"/>
        <end position="65"/>
    </location>
</feature>
<proteinExistence type="inferred from homology"/>
<dbReference type="PANTHER" id="PTHR11819">
    <property type="entry name" value="SOLUTE CARRIER FAMILY 5"/>
    <property type="match status" value="1"/>
</dbReference>
<evidence type="ECO:0000313" key="8">
    <source>
        <dbReference type="EMBL" id="SEA53146.1"/>
    </source>
</evidence>
<dbReference type="AlphaFoldDB" id="A0A1H4BYE7"/>
<dbReference type="Pfam" id="PF00474">
    <property type="entry name" value="SSF"/>
    <property type="match status" value="1"/>
</dbReference>
<evidence type="ECO:0000256" key="1">
    <source>
        <dbReference type="ARBA" id="ARBA00004141"/>
    </source>
</evidence>
<comment type="subcellular location">
    <subcellularLocation>
        <location evidence="1">Membrane</location>
        <topology evidence="1">Multi-pass membrane protein</topology>
    </subcellularLocation>
</comment>
<keyword evidence="5 7" id="KW-0472">Membrane</keyword>
<dbReference type="PANTHER" id="PTHR11819:SF195">
    <property type="entry name" value="SODIUM_GLUCOSE COTRANSPORTER 4"/>
    <property type="match status" value="1"/>
</dbReference>
<feature type="transmembrane region" description="Helical" evidence="7">
    <location>
        <begin position="187"/>
        <end position="210"/>
    </location>
</feature>
<protein>
    <submittedName>
        <fullName evidence="8">Solute:Na+ symporter, SSS family</fullName>
    </submittedName>
</protein>
<reference evidence="8 9" key="1">
    <citation type="submission" date="2016-10" db="EMBL/GenBank/DDBJ databases">
        <authorList>
            <person name="de Groot N.N."/>
        </authorList>
    </citation>
    <scope>NUCLEOTIDE SEQUENCE [LARGE SCALE GENOMIC DNA]</scope>
    <source>
        <strain evidence="8 9">D31d</strain>
    </source>
</reference>
<dbReference type="Proteomes" id="UP000182257">
    <property type="component" value="Unassembled WGS sequence"/>
</dbReference>
<feature type="transmembrane region" description="Helical" evidence="7">
    <location>
        <begin position="270"/>
        <end position="293"/>
    </location>
</feature>
<dbReference type="EMBL" id="FNRF01000003">
    <property type="protein sequence ID" value="SEA53146.1"/>
    <property type="molecule type" value="Genomic_DNA"/>
</dbReference>
<feature type="transmembrane region" description="Helical" evidence="7">
    <location>
        <begin position="230"/>
        <end position="249"/>
    </location>
</feature>
<evidence type="ECO:0000256" key="7">
    <source>
        <dbReference type="SAM" id="Phobius"/>
    </source>
</evidence>
<feature type="transmembrane region" description="Helical" evidence="7">
    <location>
        <begin position="452"/>
        <end position="473"/>
    </location>
</feature>
<evidence type="ECO:0000313" key="9">
    <source>
        <dbReference type="Proteomes" id="UP000182257"/>
    </source>
</evidence>
<dbReference type="GO" id="GO:0005412">
    <property type="term" value="F:D-glucose:sodium symporter activity"/>
    <property type="evidence" value="ECO:0007669"/>
    <property type="project" value="TreeGrafter"/>
</dbReference>
<keyword evidence="3 7" id="KW-0812">Transmembrane</keyword>
<feature type="transmembrane region" description="Helical" evidence="7">
    <location>
        <begin position="397"/>
        <end position="415"/>
    </location>
</feature>
<feature type="transmembrane region" description="Helical" evidence="7">
    <location>
        <begin position="422"/>
        <end position="440"/>
    </location>
</feature>
<evidence type="ECO:0000256" key="3">
    <source>
        <dbReference type="ARBA" id="ARBA00022692"/>
    </source>
</evidence>
<feature type="transmembrane region" description="Helical" evidence="7">
    <location>
        <begin position="121"/>
        <end position="147"/>
    </location>
</feature>
<feature type="transmembrane region" description="Helical" evidence="7">
    <location>
        <begin position="506"/>
        <end position="524"/>
    </location>
</feature>
<feature type="transmembrane region" description="Helical" evidence="7">
    <location>
        <begin position="159"/>
        <end position="180"/>
    </location>
</feature>
<dbReference type="CDD" id="cd10329">
    <property type="entry name" value="SLC5sbd_SGLT1-like"/>
    <property type="match status" value="1"/>
</dbReference>
<feature type="transmembrane region" description="Helical" evidence="7">
    <location>
        <begin position="313"/>
        <end position="341"/>
    </location>
</feature>
<dbReference type="GO" id="GO:0005886">
    <property type="term" value="C:plasma membrane"/>
    <property type="evidence" value="ECO:0007669"/>
    <property type="project" value="TreeGrafter"/>
</dbReference>
<evidence type="ECO:0000256" key="5">
    <source>
        <dbReference type="ARBA" id="ARBA00023136"/>
    </source>
</evidence>
<evidence type="ECO:0000256" key="6">
    <source>
        <dbReference type="RuleBase" id="RU362091"/>
    </source>
</evidence>
<dbReference type="InterPro" id="IPR038377">
    <property type="entry name" value="Na/Glc_symporter_sf"/>
</dbReference>
<evidence type="ECO:0000256" key="4">
    <source>
        <dbReference type="ARBA" id="ARBA00022989"/>
    </source>
</evidence>
<keyword evidence="4 7" id="KW-1133">Transmembrane helix</keyword>